<accession>A0A1Q9DSG9</accession>
<keyword evidence="3" id="KW-1185">Reference proteome</keyword>
<name>A0A1Q9DSG9_SYMMI</name>
<organism evidence="2 3">
    <name type="scientific">Symbiodinium microadriaticum</name>
    <name type="common">Dinoflagellate</name>
    <name type="synonym">Zooxanthella microadriatica</name>
    <dbReference type="NCBI Taxonomy" id="2951"/>
    <lineage>
        <taxon>Eukaryota</taxon>
        <taxon>Sar</taxon>
        <taxon>Alveolata</taxon>
        <taxon>Dinophyceae</taxon>
        <taxon>Suessiales</taxon>
        <taxon>Symbiodiniaceae</taxon>
        <taxon>Symbiodinium</taxon>
    </lineage>
</organism>
<evidence type="ECO:0000256" key="1">
    <source>
        <dbReference type="SAM" id="MobiDB-lite"/>
    </source>
</evidence>
<dbReference type="Proteomes" id="UP000186817">
    <property type="component" value="Unassembled WGS sequence"/>
</dbReference>
<evidence type="ECO:0000313" key="2">
    <source>
        <dbReference type="EMBL" id="OLP98104.1"/>
    </source>
</evidence>
<sequence>MAETGQLDSQLHLLGESHQTDVIQEVLGESNKMDVDQEMRVGRQRATQLDVVVESSVEQATESMEVMEGAVVGEKGHSEENAGATGTVPSAQERKKSKKDLRWRYPERLFEPLIWYFRQLEWPQVADLKAYQGEHVTWLELAVDFQAATQVELCQSGGNGEKEHAGTRAIFFASAARRMAVMCQDSLAPVDPFTNSLTPLGLPNARGFPMRCNDGLLMFKRSVIKCRGMTLQYLRASADRMEVSGKEIEKMTRLQDVPKPPVRSDEVSARKRAGGGGAVGGNGNGCPSLVVLLPHADGVQVQALLSQAAASKLCAKHNCLVYYP</sequence>
<protein>
    <submittedName>
        <fullName evidence="2">Uncharacterized protein</fullName>
    </submittedName>
</protein>
<evidence type="ECO:0000313" key="3">
    <source>
        <dbReference type="Proteomes" id="UP000186817"/>
    </source>
</evidence>
<feature type="region of interest" description="Disordered" evidence="1">
    <location>
        <begin position="75"/>
        <end position="96"/>
    </location>
</feature>
<gene>
    <name evidence="2" type="ORF">AK812_SmicGene19484</name>
</gene>
<feature type="region of interest" description="Disordered" evidence="1">
    <location>
        <begin position="257"/>
        <end position="280"/>
    </location>
</feature>
<dbReference type="AlphaFoldDB" id="A0A1Q9DSG9"/>
<dbReference type="OrthoDB" id="10283168at2759"/>
<comment type="caution">
    <text evidence="2">The sequence shown here is derived from an EMBL/GenBank/DDBJ whole genome shotgun (WGS) entry which is preliminary data.</text>
</comment>
<dbReference type="EMBL" id="LSRX01000408">
    <property type="protein sequence ID" value="OLP98104.1"/>
    <property type="molecule type" value="Genomic_DNA"/>
</dbReference>
<reference evidence="2 3" key="1">
    <citation type="submission" date="2016-02" db="EMBL/GenBank/DDBJ databases">
        <title>Genome analysis of coral dinoflagellate symbionts highlights evolutionary adaptations to a symbiotic lifestyle.</title>
        <authorList>
            <person name="Aranda M."/>
            <person name="Li Y."/>
            <person name="Liew Y.J."/>
            <person name="Baumgarten S."/>
            <person name="Simakov O."/>
            <person name="Wilson M."/>
            <person name="Piel J."/>
            <person name="Ashoor H."/>
            <person name="Bougouffa S."/>
            <person name="Bajic V.B."/>
            <person name="Ryu T."/>
            <person name="Ravasi T."/>
            <person name="Bayer T."/>
            <person name="Micklem G."/>
            <person name="Kim H."/>
            <person name="Bhak J."/>
            <person name="Lajeunesse T.C."/>
            <person name="Voolstra C.R."/>
        </authorList>
    </citation>
    <scope>NUCLEOTIDE SEQUENCE [LARGE SCALE GENOMIC DNA]</scope>
    <source>
        <strain evidence="2 3">CCMP2467</strain>
    </source>
</reference>
<proteinExistence type="predicted"/>